<evidence type="ECO:0000259" key="5">
    <source>
        <dbReference type="PROSITE" id="PS50977"/>
    </source>
</evidence>
<dbReference type="InterPro" id="IPR001647">
    <property type="entry name" value="HTH_TetR"/>
</dbReference>
<dbReference type="SUPFAM" id="SSF48498">
    <property type="entry name" value="Tetracyclin repressor-like, C-terminal domain"/>
    <property type="match status" value="1"/>
</dbReference>
<keyword evidence="1" id="KW-0805">Transcription regulation</keyword>
<keyword evidence="3" id="KW-0804">Transcription</keyword>
<gene>
    <name evidence="6" type="ORF">P0Y56_16990</name>
</gene>
<dbReference type="Pfam" id="PF00440">
    <property type="entry name" value="TetR_N"/>
    <property type="match status" value="1"/>
</dbReference>
<proteinExistence type="predicted"/>
<dbReference type="PANTHER" id="PTHR30055:SF234">
    <property type="entry name" value="HTH-TYPE TRANSCRIPTIONAL REGULATOR BETI"/>
    <property type="match status" value="1"/>
</dbReference>
<organism evidence="6 7">
    <name type="scientific">Candidatus Andeanibacterium colombiense</name>
    <dbReference type="NCBI Taxonomy" id="3121345"/>
    <lineage>
        <taxon>Bacteria</taxon>
        <taxon>Pseudomonadati</taxon>
        <taxon>Pseudomonadota</taxon>
        <taxon>Alphaproteobacteria</taxon>
        <taxon>Sphingomonadales</taxon>
        <taxon>Sphingomonadaceae</taxon>
        <taxon>Candidatus Andeanibacterium</taxon>
    </lineage>
</organism>
<dbReference type="AlphaFoldDB" id="A0AAJ5X556"/>
<feature type="DNA-binding region" description="H-T-H motif" evidence="4">
    <location>
        <begin position="17"/>
        <end position="36"/>
    </location>
</feature>
<evidence type="ECO:0000256" key="3">
    <source>
        <dbReference type="ARBA" id="ARBA00023163"/>
    </source>
</evidence>
<dbReference type="InterPro" id="IPR036271">
    <property type="entry name" value="Tet_transcr_reg_TetR-rel_C_sf"/>
</dbReference>
<dbReference type="KEGG" id="acob:P0Y56_16990"/>
<name>A0AAJ5X556_9SPHN</name>
<evidence type="ECO:0000256" key="2">
    <source>
        <dbReference type="ARBA" id="ARBA00023125"/>
    </source>
</evidence>
<dbReference type="EMBL" id="CP119316">
    <property type="protein sequence ID" value="WEK46678.1"/>
    <property type="molecule type" value="Genomic_DNA"/>
</dbReference>
<dbReference type="Proteomes" id="UP001218362">
    <property type="component" value="Chromosome"/>
</dbReference>
<keyword evidence="2 4" id="KW-0238">DNA-binding</keyword>
<dbReference type="PROSITE" id="PS50977">
    <property type="entry name" value="HTH_TETR_2"/>
    <property type="match status" value="1"/>
</dbReference>
<dbReference type="PANTHER" id="PTHR30055">
    <property type="entry name" value="HTH-TYPE TRANSCRIPTIONAL REGULATOR RUTR"/>
    <property type="match status" value="1"/>
</dbReference>
<dbReference type="Gene3D" id="1.10.357.10">
    <property type="entry name" value="Tetracycline Repressor, domain 2"/>
    <property type="match status" value="1"/>
</dbReference>
<dbReference type="InterPro" id="IPR050109">
    <property type="entry name" value="HTH-type_TetR-like_transc_reg"/>
</dbReference>
<evidence type="ECO:0000313" key="7">
    <source>
        <dbReference type="Proteomes" id="UP001218362"/>
    </source>
</evidence>
<feature type="domain" description="HTH tetR-type" evidence="5">
    <location>
        <begin position="1"/>
        <end position="54"/>
    </location>
</feature>
<protein>
    <submittedName>
        <fullName evidence="6">Helix-turn-helix domain containing protein</fullName>
    </submittedName>
</protein>
<dbReference type="GO" id="GO:0000976">
    <property type="term" value="F:transcription cis-regulatory region binding"/>
    <property type="evidence" value="ECO:0007669"/>
    <property type="project" value="TreeGrafter"/>
</dbReference>
<accession>A0AAJ5X556</accession>
<dbReference type="SUPFAM" id="SSF46689">
    <property type="entry name" value="Homeodomain-like"/>
    <property type="match status" value="1"/>
</dbReference>
<evidence type="ECO:0000256" key="4">
    <source>
        <dbReference type="PROSITE-ProRule" id="PRU00335"/>
    </source>
</evidence>
<reference evidence="6" key="1">
    <citation type="submission" date="2023-03" db="EMBL/GenBank/DDBJ databases">
        <title>Andean soil-derived lignocellulolytic bacterial consortium as a source of novel taxa and putative plastic-active enzymes.</title>
        <authorList>
            <person name="Diaz-Garcia L."/>
            <person name="Chuvochina M."/>
            <person name="Feuerriegel G."/>
            <person name="Bunk B."/>
            <person name="Sproer C."/>
            <person name="Streit W.R."/>
            <person name="Rodriguez L.M."/>
            <person name="Overmann J."/>
            <person name="Jimenez D.J."/>
        </authorList>
    </citation>
    <scope>NUCLEOTIDE SEQUENCE</scope>
    <source>
        <strain evidence="6">MAG 26</strain>
    </source>
</reference>
<evidence type="ECO:0000313" key="6">
    <source>
        <dbReference type="EMBL" id="WEK46678.1"/>
    </source>
</evidence>
<sequence length="176" mass="19002">MDAALACFAERGMIGTSMEEIAERAGVGRATIYYNFLSKDDIAVRIAERFRAQGYEAYLREREEGADALTLIRSFFRFAGTWVTQHREVALVATLASVRGVGRNPDRPGTNQVLRQMVEDAQAQGQVGRSVAAATVAGALNGLLLQCALIGSPDPAVSQEEWLLGMVNLVLEGARG</sequence>
<dbReference type="GO" id="GO:0003700">
    <property type="term" value="F:DNA-binding transcription factor activity"/>
    <property type="evidence" value="ECO:0007669"/>
    <property type="project" value="TreeGrafter"/>
</dbReference>
<evidence type="ECO:0000256" key="1">
    <source>
        <dbReference type="ARBA" id="ARBA00023015"/>
    </source>
</evidence>
<dbReference type="InterPro" id="IPR009057">
    <property type="entry name" value="Homeodomain-like_sf"/>
</dbReference>